<dbReference type="Proteomes" id="UP000625033">
    <property type="component" value="Unassembled WGS sequence"/>
</dbReference>
<organism evidence="2 3">
    <name type="scientific">Zhihengliuella flava</name>
    <dbReference type="NCBI Taxonomy" id="1285193"/>
    <lineage>
        <taxon>Bacteria</taxon>
        <taxon>Bacillati</taxon>
        <taxon>Actinomycetota</taxon>
        <taxon>Actinomycetes</taxon>
        <taxon>Micrococcales</taxon>
        <taxon>Micrococcaceae</taxon>
        <taxon>Zhihengliuella</taxon>
    </lineage>
</organism>
<keyword evidence="3" id="KW-1185">Reference proteome</keyword>
<dbReference type="SUPFAM" id="SSF52540">
    <property type="entry name" value="P-loop containing nucleoside triphosphate hydrolases"/>
    <property type="match status" value="1"/>
</dbReference>
<sequence>MTDQTPIHPHLVLHNVAATHTYGSGKTALEVHLGPLSVALFPGETVGIIGNRQDGVDLLIDLIVGSVGAASGRVFSRHDVVVLTGANTFDPQESLRFNLTSMGMAYKISGRALKRMIESVAIDADVTDLLGMTVGNVEEDVVQRARLHMGLALQRPVMVLHPASAFFEAIDDEYGAAHLDAFRESGGSVVMTAPEARVLMNRPDRILWMEDGQLVGEADPGRMRKMKAALVKAQRAQDEAEIRRIHRVRKNQIPPRRIVLHGAD</sequence>
<dbReference type="GO" id="GO:0005524">
    <property type="term" value="F:ATP binding"/>
    <property type="evidence" value="ECO:0007669"/>
    <property type="project" value="InterPro"/>
</dbReference>
<dbReference type="PROSITE" id="PS50893">
    <property type="entry name" value="ABC_TRANSPORTER_2"/>
    <property type="match status" value="1"/>
</dbReference>
<name>A0A931GE12_9MICC</name>
<dbReference type="InterPro" id="IPR003439">
    <property type="entry name" value="ABC_transporter-like_ATP-bd"/>
</dbReference>
<evidence type="ECO:0000259" key="1">
    <source>
        <dbReference type="PROSITE" id="PS50893"/>
    </source>
</evidence>
<gene>
    <name evidence="2" type="ORF">IW252_000322</name>
</gene>
<dbReference type="AlphaFoldDB" id="A0A931GE12"/>
<comment type="caution">
    <text evidence="2">The sequence shown here is derived from an EMBL/GenBank/DDBJ whole genome shotgun (WGS) entry which is preliminary data.</text>
</comment>
<evidence type="ECO:0000313" key="3">
    <source>
        <dbReference type="Proteomes" id="UP000625033"/>
    </source>
</evidence>
<accession>A0A931GE12</accession>
<feature type="domain" description="ABC transporter" evidence="1">
    <location>
        <begin position="11"/>
        <end position="236"/>
    </location>
</feature>
<proteinExistence type="predicted"/>
<dbReference type="EMBL" id="JADOTZ010000001">
    <property type="protein sequence ID" value="MBG6083555.1"/>
    <property type="molecule type" value="Genomic_DNA"/>
</dbReference>
<protein>
    <submittedName>
        <fullName evidence="2">ABC-type polysaccharide/polyol phosphate transport system ATPase subunit</fullName>
    </submittedName>
</protein>
<evidence type="ECO:0000313" key="2">
    <source>
        <dbReference type="EMBL" id="MBG6083555.1"/>
    </source>
</evidence>
<dbReference type="RefSeq" id="WP_196834977.1">
    <property type="nucleotide sequence ID" value="NZ_JADOTZ010000001.1"/>
</dbReference>
<dbReference type="GO" id="GO:0016887">
    <property type="term" value="F:ATP hydrolysis activity"/>
    <property type="evidence" value="ECO:0007669"/>
    <property type="project" value="InterPro"/>
</dbReference>
<dbReference type="InterPro" id="IPR027417">
    <property type="entry name" value="P-loop_NTPase"/>
</dbReference>
<reference evidence="2" key="1">
    <citation type="submission" date="2020-11" db="EMBL/GenBank/DDBJ databases">
        <title>Sequencing the genomes of 1000 actinobacteria strains.</title>
        <authorList>
            <person name="Klenk H.-P."/>
        </authorList>
    </citation>
    <scope>NUCLEOTIDE SEQUENCE</scope>
    <source>
        <strain evidence="2">DSM 26152</strain>
    </source>
</reference>
<dbReference type="Gene3D" id="3.40.50.300">
    <property type="entry name" value="P-loop containing nucleotide triphosphate hydrolases"/>
    <property type="match status" value="1"/>
</dbReference>